<dbReference type="RefSeq" id="WP_093309025.1">
    <property type="nucleotide sequence ID" value="NZ_FNYH01000004.1"/>
</dbReference>
<evidence type="ECO:0000313" key="8">
    <source>
        <dbReference type="Proteomes" id="UP000242999"/>
    </source>
</evidence>
<accession>A0A1H6S112</accession>
<dbReference type="InterPro" id="IPR042099">
    <property type="entry name" value="ANL_N_sf"/>
</dbReference>
<evidence type="ECO:0000256" key="2">
    <source>
        <dbReference type="ARBA" id="ARBA00022598"/>
    </source>
</evidence>
<dbReference type="GO" id="GO:0005524">
    <property type="term" value="F:ATP binding"/>
    <property type="evidence" value="ECO:0007669"/>
    <property type="project" value="UniProtKB-KW"/>
</dbReference>
<dbReference type="GO" id="GO:0006633">
    <property type="term" value="P:fatty acid biosynthetic process"/>
    <property type="evidence" value="ECO:0007669"/>
    <property type="project" value="TreeGrafter"/>
</dbReference>
<evidence type="ECO:0000256" key="1">
    <source>
        <dbReference type="ARBA" id="ARBA00006432"/>
    </source>
</evidence>
<dbReference type="PANTHER" id="PTHR43605">
    <property type="entry name" value="ACYL-COENZYME A SYNTHETASE"/>
    <property type="match status" value="1"/>
</dbReference>
<keyword evidence="4" id="KW-0067">ATP-binding</keyword>
<dbReference type="Pfam" id="PF00501">
    <property type="entry name" value="AMP-binding"/>
    <property type="match status" value="1"/>
</dbReference>
<dbReference type="InterPro" id="IPR051087">
    <property type="entry name" value="Mitochondrial_ACSM"/>
</dbReference>
<evidence type="ECO:0000259" key="6">
    <source>
        <dbReference type="Pfam" id="PF13193"/>
    </source>
</evidence>
<dbReference type="GO" id="GO:0006637">
    <property type="term" value="P:acyl-CoA metabolic process"/>
    <property type="evidence" value="ECO:0007669"/>
    <property type="project" value="TreeGrafter"/>
</dbReference>
<keyword evidence="3" id="KW-0547">Nucleotide-binding</keyword>
<dbReference type="OrthoDB" id="9803968at2"/>
<feature type="domain" description="AMP-binding enzyme C-terminal" evidence="6">
    <location>
        <begin position="459"/>
        <end position="536"/>
    </location>
</feature>
<keyword evidence="8" id="KW-1185">Reference proteome</keyword>
<comment type="similarity">
    <text evidence="1">Belongs to the ATP-dependent AMP-binding enzyme family.</text>
</comment>
<evidence type="ECO:0000259" key="5">
    <source>
        <dbReference type="Pfam" id="PF00501"/>
    </source>
</evidence>
<dbReference type="InterPro" id="IPR025110">
    <property type="entry name" value="AMP-bd_C"/>
</dbReference>
<evidence type="ECO:0000256" key="3">
    <source>
        <dbReference type="ARBA" id="ARBA00022741"/>
    </source>
</evidence>
<dbReference type="GO" id="GO:0016405">
    <property type="term" value="F:CoA-ligase activity"/>
    <property type="evidence" value="ECO:0007669"/>
    <property type="project" value="UniProtKB-ARBA"/>
</dbReference>
<dbReference type="InterPro" id="IPR045851">
    <property type="entry name" value="AMP-bd_C_sf"/>
</dbReference>
<dbReference type="GO" id="GO:0015645">
    <property type="term" value="F:fatty acid ligase activity"/>
    <property type="evidence" value="ECO:0007669"/>
    <property type="project" value="TreeGrafter"/>
</dbReference>
<dbReference type="Gene3D" id="3.30.300.30">
    <property type="match status" value="1"/>
</dbReference>
<evidence type="ECO:0000256" key="4">
    <source>
        <dbReference type="ARBA" id="ARBA00022840"/>
    </source>
</evidence>
<dbReference type="AlphaFoldDB" id="A0A1H6S112"/>
<reference evidence="8" key="1">
    <citation type="submission" date="2016-10" db="EMBL/GenBank/DDBJ databases">
        <authorList>
            <person name="Varghese N."/>
            <person name="Submissions S."/>
        </authorList>
    </citation>
    <scope>NUCLEOTIDE SEQUENCE [LARGE SCALE GENOMIC DNA]</scope>
    <source>
        <strain evidence="8">DSM 7165</strain>
    </source>
</reference>
<dbReference type="GO" id="GO:0004321">
    <property type="term" value="F:fatty-acyl-CoA synthase activity"/>
    <property type="evidence" value="ECO:0007669"/>
    <property type="project" value="TreeGrafter"/>
</dbReference>
<evidence type="ECO:0000313" key="7">
    <source>
        <dbReference type="EMBL" id="SEI57122.1"/>
    </source>
</evidence>
<gene>
    <name evidence="7" type="ORF">SAMN05421831_104154</name>
</gene>
<dbReference type="STRING" id="64971.SAMN05421831_104154"/>
<dbReference type="EMBL" id="FNYH01000004">
    <property type="protein sequence ID" value="SEI57122.1"/>
    <property type="molecule type" value="Genomic_DNA"/>
</dbReference>
<protein>
    <submittedName>
        <fullName evidence="7">Acetyl-CoA synthetase</fullName>
    </submittedName>
</protein>
<dbReference type="PANTHER" id="PTHR43605:SF10">
    <property type="entry name" value="ACYL-COA SYNTHETASE MEDIUM CHAIN FAMILY MEMBER 3"/>
    <property type="match status" value="1"/>
</dbReference>
<feature type="domain" description="AMP-dependent synthetase/ligase" evidence="5">
    <location>
        <begin position="46"/>
        <end position="398"/>
    </location>
</feature>
<proteinExistence type="inferred from homology"/>
<keyword evidence="2" id="KW-0436">Ligase</keyword>
<dbReference type="Gene3D" id="3.40.50.12780">
    <property type="entry name" value="N-terminal domain of ligase-like"/>
    <property type="match status" value="1"/>
</dbReference>
<dbReference type="Pfam" id="PF13193">
    <property type="entry name" value="AMP-binding_C"/>
    <property type="match status" value="1"/>
</dbReference>
<dbReference type="SUPFAM" id="SSF56801">
    <property type="entry name" value="Acetyl-CoA synthetase-like"/>
    <property type="match status" value="1"/>
</dbReference>
<organism evidence="7 8">
    <name type="scientific">Allopseudospirillum japonicum</name>
    <dbReference type="NCBI Taxonomy" id="64971"/>
    <lineage>
        <taxon>Bacteria</taxon>
        <taxon>Pseudomonadati</taxon>
        <taxon>Pseudomonadota</taxon>
        <taxon>Gammaproteobacteria</taxon>
        <taxon>Oceanospirillales</taxon>
        <taxon>Oceanospirillaceae</taxon>
        <taxon>Allopseudospirillum</taxon>
    </lineage>
</organism>
<name>A0A1H6S112_9GAMM</name>
<dbReference type="Proteomes" id="UP000242999">
    <property type="component" value="Unassembled WGS sequence"/>
</dbReference>
<dbReference type="InterPro" id="IPR000873">
    <property type="entry name" value="AMP-dep_synth/lig_dom"/>
</dbReference>
<dbReference type="FunFam" id="3.30.300.30:FF:000005">
    <property type="entry name" value="Acyl-coenzyme A synthetase ACSM5, mitochondrial"/>
    <property type="match status" value="1"/>
</dbReference>
<sequence length="557" mass="61548">MTLNTTHYAAFMAEFSLDSVEALMQGSLEQGFNAYVECCAKHIEAGKAERIALHYEGLEGRQQSYTFAELDAKSAQMANLLQSLGVQKGDRVACMLSRTPELLFTVLGAWRLGAVYQPLFTAFGYEALEYRLGQAQTKVVLTDPANRDKFKPISQLPKMVLVGTEAEAQNWGDVHFASAFAEQSTVCEPVIVSAEDPFLQMFTSGTVGKAKGVAVPTKALLAFYLYMRYAIDLRDNDVYWNMADPGWAYGLYYGITGPLLLGVGTHFNEAGFTAENTLDFLVQRKITNLASAPTAYRMMKSSGIFEGQTDQLQLRVANSAGEPLNTEVVNWVADVLGCSVMDQYGQTETGMTCCNHHALEHEKHVGAMGVPLPGYRLAVLDNEFKELGPGQEGELAIDMENSPAFFFQGYTWQEKKPFHGKYYLTGDVVYERNDGTFWFDGRDDDIITTAGYRVGPTDVENTVLEHEAVAESAAVGKPDDLRGHIIKSYVVLKSGYQGSDALVKEIQALVRERLATHAFPREIEFVAELPKTPSGKIQRFMLRNQAANEGVIKNPQA</sequence>